<dbReference type="CDD" id="cd00075">
    <property type="entry name" value="HATPase"/>
    <property type="match status" value="1"/>
</dbReference>
<evidence type="ECO:0000313" key="11">
    <source>
        <dbReference type="EMBL" id="KWZ77816.1"/>
    </source>
</evidence>
<dbReference type="InterPro" id="IPR036097">
    <property type="entry name" value="HisK_dim/P_sf"/>
</dbReference>
<dbReference type="InterPro" id="IPR004358">
    <property type="entry name" value="Sig_transdc_His_kin-like_C"/>
</dbReference>
<dbReference type="InterPro" id="IPR003594">
    <property type="entry name" value="HATPase_dom"/>
</dbReference>
<keyword evidence="8 9" id="KW-0472">Membrane</keyword>
<evidence type="ECO:0000256" key="5">
    <source>
        <dbReference type="ARBA" id="ARBA00022679"/>
    </source>
</evidence>
<comment type="catalytic activity">
    <reaction evidence="1">
        <text>ATP + protein L-histidine = ADP + protein N-phospho-L-histidine.</text>
        <dbReference type="EC" id="2.7.13.3"/>
    </reaction>
</comment>
<keyword evidence="9" id="KW-0812">Transmembrane</keyword>
<dbReference type="PATRIC" id="fig|33036.3.peg.1104"/>
<evidence type="ECO:0000256" key="8">
    <source>
        <dbReference type="ARBA" id="ARBA00023136"/>
    </source>
</evidence>
<organism evidence="11 12">
    <name type="scientific">Anaerococcus tetradius</name>
    <dbReference type="NCBI Taxonomy" id="33036"/>
    <lineage>
        <taxon>Bacteria</taxon>
        <taxon>Bacillati</taxon>
        <taxon>Bacillota</taxon>
        <taxon>Tissierellia</taxon>
        <taxon>Tissierellales</taxon>
        <taxon>Peptoniphilaceae</taxon>
        <taxon>Anaerococcus</taxon>
    </lineage>
</organism>
<comment type="subcellular location">
    <subcellularLocation>
        <location evidence="2">Membrane</location>
    </subcellularLocation>
</comment>
<feature type="transmembrane region" description="Helical" evidence="9">
    <location>
        <begin position="140"/>
        <end position="158"/>
    </location>
</feature>
<dbReference type="InterPro" id="IPR036890">
    <property type="entry name" value="HATPase_C_sf"/>
</dbReference>
<dbReference type="SUPFAM" id="SSF55874">
    <property type="entry name" value="ATPase domain of HSP90 chaperone/DNA topoisomerase II/histidine kinase"/>
    <property type="match status" value="1"/>
</dbReference>
<proteinExistence type="predicted"/>
<dbReference type="GO" id="GO:0005886">
    <property type="term" value="C:plasma membrane"/>
    <property type="evidence" value="ECO:0007669"/>
    <property type="project" value="TreeGrafter"/>
</dbReference>
<comment type="caution">
    <text evidence="11">The sequence shown here is derived from an EMBL/GenBank/DDBJ whole genome shotgun (WGS) entry which is preliminary data.</text>
</comment>
<dbReference type="Gene3D" id="3.30.565.10">
    <property type="entry name" value="Histidine kinase-like ATPase, C-terminal domain"/>
    <property type="match status" value="1"/>
</dbReference>
<evidence type="ECO:0000256" key="6">
    <source>
        <dbReference type="ARBA" id="ARBA00022777"/>
    </source>
</evidence>
<keyword evidence="7" id="KW-0902">Two-component regulatory system</keyword>
<sequence length="541" mass="62540">MKNLLEKSMVKIFSLILLLTFFINISISFREKIKAQNEFMRNSLGFLFYELKTRDIGILSDFEKAYPSYKLIYFDDDKNIIFRSKNELKIDKVKINNREETQKIDYKLDDSLNTAYYIGGNNNLMIKSNNTILDFFDGRIISLYLLLYILIFGLIKFISSTMVDTYIKGLSRLDENYDFSSLDPAYEELRPYFKNLISSKKGLRKEVDLYARNFKEIINITENMQEGLVICDEDGKIEIMNTAAKKYLDKESYLSFMDLIDDEQYKKAIDETLKSQKSRSLVLDVNNFNLKIFIDPIIDTKPRGFVLIILDNSETRKAELMRREFSANVSHELKSPLTSINGYAELIATGIAKKEDIRSFGKIIYKEGNRLLHIIDDILKLSRLDEDDKENDYVKLDIKDIVDSIIENYRKKSDDKNLEVTNKLTSFKIKTSLSLFTDLISNIYENAIKYTLDGGKIEISSILLDKKLTIFIKDTGVGISQKDIPRIFERFYVVDKARKRDQESTGLGLSIAKHIADHLGIKLALTSKLGLGTTFKIIINL</sequence>
<dbReference type="InterPro" id="IPR005467">
    <property type="entry name" value="His_kinase_dom"/>
</dbReference>
<dbReference type="Gene3D" id="1.10.287.130">
    <property type="match status" value="1"/>
</dbReference>
<dbReference type="GO" id="GO:0016036">
    <property type="term" value="P:cellular response to phosphate starvation"/>
    <property type="evidence" value="ECO:0007669"/>
    <property type="project" value="TreeGrafter"/>
</dbReference>
<dbReference type="FunFam" id="3.30.565.10:FF:000006">
    <property type="entry name" value="Sensor histidine kinase WalK"/>
    <property type="match status" value="1"/>
</dbReference>
<keyword evidence="4" id="KW-0597">Phosphoprotein</keyword>
<reference evidence="12" key="1">
    <citation type="submission" date="2016-01" db="EMBL/GenBank/DDBJ databases">
        <authorList>
            <person name="Mitreva M."/>
            <person name="Pepin K.H."/>
            <person name="Mihindukulasuriya K.A."/>
            <person name="Fulton R."/>
            <person name="Fronick C."/>
            <person name="O'Laughlin M."/>
            <person name="Miner T."/>
            <person name="Herter B."/>
            <person name="Rosa B.A."/>
            <person name="Cordes M."/>
            <person name="Tomlinson C."/>
            <person name="Wollam A."/>
            <person name="Palsikar V.B."/>
            <person name="Mardis E.R."/>
            <person name="Wilson R.K."/>
        </authorList>
    </citation>
    <scope>NUCLEOTIDE SEQUENCE [LARGE SCALE GENOMIC DNA]</scope>
    <source>
        <strain evidence="12">MJR8151</strain>
    </source>
</reference>
<evidence type="ECO:0000313" key="12">
    <source>
        <dbReference type="Proteomes" id="UP000070383"/>
    </source>
</evidence>
<dbReference type="Gene3D" id="3.30.450.20">
    <property type="entry name" value="PAS domain"/>
    <property type="match status" value="1"/>
</dbReference>
<accession>A0A133KE32</accession>
<evidence type="ECO:0000256" key="4">
    <source>
        <dbReference type="ARBA" id="ARBA00022553"/>
    </source>
</evidence>
<keyword evidence="12" id="KW-1185">Reference proteome</keyword>
<dbReference type="FunFam" id="1.10.287.130:FF:000001">
    <property type="entry name" value="Two-component sensor histidine kinase"/>
    <property type="match status" value="1"/>
</dbReference>
<keyword evidence="5" id="KW-0808">Transferase</keyword>
<evidence type="ECO:0000256" key="3">
    <source>
        <dbReference type="ARBA" id="ARBA00012438"/>
    </source>
</evidence>
<evidence type="ECO:0000256" key="7">
    <source>
        <dbReference type="ARBA" id="ARBA00023012"/>
    </source>
</evidence>
<evidence type="ECO:0000256" key="9">
    <source>
        <dbReference type="SAM" id="Phobius"/>
    </source>
</evidence>
<dbReference type="PROSITE" id="PS50109">
    <property type="entry name" value="HIS_KIN"/>
    <property type="match status" value="1"/>
</dbReference>
<evidence type="ECO:0000256" key="2">
    <source>
        <dbReference type="ARBA" id="ARBA00004370"/>
    </source>
</evidence>
<dbReference type="RefSeq" id="WP_060929457.1">
    <property type="nucleotide sequence ID" value="NZ_KQ955280.1"/>
</dbReference>
<dbReference type="InterPro" id="IPR003661">
    <property type="entry name" value="HisK_dim/P_dom"/>
</dbReference>
<dbReference type="SUPFAM" id="SSF47384">
    <property type="entry name" value="Homodimeric domain of signal transducing histidine kinase"/>
    <property type="match status" value="1"/>
</dbReference>
<evidence type="ECO:0000256" key="1">
    <source>
        <dbReference type="ARBA" id="ARBA00000085"/>
    </source>
</evidence>
<dbReference type="SMART" id="SM00388">
    <property type="entry name" value="HisKA"/>
    <property type="match status" value="1"/>
</dbReference>
<feature type="domain" description="Histidine kinase" evidence="10">
    <location>
        <begin position="328"/>
        <end position="541"/>
    </location>
</feature>
<dbReference type="InterPro" id="IPR050351">
    <property type="entry name" value="BphY/WalK/GraS-like"/>
</dbReference>
<dbReference type="GO" id="GO:0000155">
    <property type="term" value="F:phosphorelay sensor kinase activity"/>
    <property type="evidence" value="ECO:0007669"/>
    <property type="project" value="InterPro"/>
</dbReference>
<dbReference type="GO" id="GO:0004721">
    <property type="term" value="F:phosphoprotein phosphatase activity"/>
    <property type="evidence" value="ECO:0007669"/>
    <property type="project" value="TreeGrafter"/>
</dbReference>
<dbReference type="EMBL" id="LRPM01000045">
    <property type="protein sequence ID" value="KWZ77816.1"/>
    <property type="molecule type" value="Genomic_DNA"/>
</dbReference>
<keyword evidence="9" id="KW-1133">Transmembrane helix</keyword>
<dbReference type="Proteomes" id="UP000070383">
    <property type="component" value="Unassembled WGS sequence"/>
</dbReference>
<evidence type="ECO:0000259" key="10">
    <source>
        <dbReference type="PROSITE" id="PS50109"/>
    </source>
</evidence>
<keyword evidence="6 11" id="KW-0418">Kinase</keyword>
<dbReference type="PRINTS" id="PR00344">
    <property type="entry name" value="BCTRLSENSOR"/>
</dbReference>
<dbReference type="CDD" id="cd00082">
    <property type="entry name" value="HisKA"/>
    <property type="match status" value="1"/>
</dbReference>
<protein>
    <recommendedName>
        <fullName evidence="3">histidine kinase</fullName>
        <ecNumber evidence="3">2.7.13.3</ecNumber>
    </recommendedName>
</protein>
<dbReference type="STRING" id="33036.HMPREF3200_01115"/>
<dbReference type="OrthoDB" id="9813151at2"/>
<dbReference type="PANTHER" id="PTHR45453:SF1">
    <property type="entry name" value="PHOSPHATE REGULON SENSOR PROTEIN PHOR"/>
    <property type="match status" value="1"/>
</dbReference>
<dbReference type="AlphaFoldDB" id="A0A133KE32"/>
<dbReference type="Pfam" id="PF00512">
    <property type="entry name" value="HisKA"/>
    <property type="match status" value="1"/>
</dbReference>
<name>A0A133KE32_9FIRM</name>
<dbReference type="Pfam" id="PF02518">
    <property type="entry name" value="HATPase_c"/>
    <property type="match status" value="1"/>
</dbReference>
<dbReference type="SMART" id="SM00387">
    <property type="entry name" value="HATPase_c"/>
    <property type="match status" value="1"/>
</dbReference>
<gene>
    <name evidence="11" type="ORF">HMPREF3200_01115</name>
</gene>
<dbReference type="PANTHER" id="PTHR45453">
    <property type="entry name" value="PHOSPHATE REGULON SENSOR PROTEIN PHOR"/>
    <property type="match status" value="1"/>
</dbReference>
<dbReference type="EC" id="2.7.13.3" evidence="3"/>